<reference evidence="2 3" key="1">
    <citation type="journal article" date="2019" name="Nat. Ecol. Evol.">
        <title>Megaphylogeny resolves global patterns of mushroom evolution.</title>
        <authorList>
            <person name="Varga T."/>
            <person name="Krizsan K."/>
            <person name="Foldi C."/>
            <person name="Dima B."/>
            <person name="Sanchez-Garcia M."/>
            <person name="Sanchez-Ramirez S."/>
            <person name="Szollosi G.J."/>
            <person name="Szarkandi J.G."/>
            <person name="Papp V."/>
            <person name="Albert L."/>
            <person name="Andreopoulos W."/>
            <person name="Angelini C."/>
            <person name="Antonin V."/>
            <person name="Barry K.W."/>
            <person name="Bougher N.L."/>
            <person name="Buchanan P."/>
            <person name="Buyck B."/>
            <person name="Bense V."/>
            <person name="Catcheside P."/>
            <person name="Chovatia M."/>
            <person name="Cooper J."/>
            <person name="Damon W."/>
            <person name="Desjardin D."/>
            <person name="Finy P."/>
            <person name="Geml J."/>
            <person name="Haridas S."/>
            <person name="Hughes K."/>
            <person name="Justo A."/>
            <person name="Karasinski D."/>
            <person name="Kautmanova I."/>
            <person name="Kiss B."/>
            <person name="Kocsube S."/>
            <person name="Kotiranta H."/>
            <person name="LaButti K.M."/>
            <person name="Lechner B.E."/>
            <person name="Liimatainen K."/>
            <person name="Lipzen A."/>
            <person name="Lukacs Z."/>
            <person name="Mihaltcheva S."/>
            <person name="Morgado L.N."/>
            <person name="Niskanen T."/>
            <person name="Noordeloos M.E."/>
            <person name="Ohm R.A."/>
            <person name="Ortiz-Santana B."/>
            <person name="Ovrebo C."/>
            <person name="Racz N."/>
            <person name="Riley R."/>
            <person name="Savchenko A."/>
            <person name="Shiryaev A."/>
            <person name="Soop K."/>
            <person name="Spirin V."/>
            <person name="Szebenyi C."/>
            <person name="Tomsovsky M."/>
            <person name="Tulloss R.E."/>
            <person name="Uehling J."/>
            <person name="Grigoriev I.V."/>
            <person name="Vagvolgyi C."/>
            <person name="Papp T."/>
            <person name="Martin F.M."/>
            <person name="Miettinen O."/>
            <person name="Hibbett D.S."/>
            <person name="Nagy L.G."/>
        </authorList>
    </citation>
    <scope>NUCLEOTIDE SEQUENCE [LARGE SCALE GENOMIC DNA]</scope>
    <source>
        <strain evidence="2 3">CBS 309.79</strain>
    </source>
</reference>
<dbReference type="AlphaFoldDB" id="A0A5C3Q1G4"/>
<protein>
    <submittedName>
        <fullName evidence="2">Uncharacterized protein</fullName>
    </submittedName>
</protein>
<dbReference type="EMBL" id="ML178870">
    <property type="protein sequence ID" value="TFK95944.1"/>
    <property type="molecule type" value="Genomic_DNA"/>
</dbReference>
<accession>A0A5C3Q1G4</accession>
<evidence type="ECO:0000256" key="1">
    <source>
        <dbReference type="SAM" id="MobiDB-lite"/>
    </source>
</evidence>
<organism evidence="2 3">
    <name type="scientific">Pterulicium gracile</name>
    <dbReference type="NCBI Taxonomy" id="1884261"/>
    <lineage>
        <taxon>Eukaryota</taxon>
        <taxon>Fungi</taxon>
        <taxon>Dikarya</taxon>
        <taxon>Basidiomycota</taxon>
        <taxon>Agaricomycotina</taxon>
        <taxon>Agaricomycetes</taxon>
        <taxon>Agaricomycetidae</taxon>
        <taxon>Agaricales</taxon>
        <taxon>Pleurotineae</taxon>
        <taxon>Pterulaceae</taxon>
        <taxon>Pterulicium</taxon>
    </lineage>
</organism>
<evidence type="ECO:0000313" key="2">
    <source>
        <dbReference type="EMBL" id="TFK95944.1"/>
    </source>
</evidence>
<evidence type="ECO:0000313" key="3">
    <source>
        <dbReference type="Proteomes" id="UP000305067"/>
    </source>
</evidence>
<keyword evidence="3" id="KW-1185">Reference proteome</keyword>
<sequence>MGEQDRHLAPHRGRGTVDQPPPRVLDRLLLRPISPPHSRVAHPPSFDASTHTHNFRVMPTISPLFPRNTVWVTGPEQGLLVLANGERPNKEDAGYAGLARAIGQNQDRLFRSCVTWFSKLHIEPAMILLVRVATYPLFRFRQHILSHPHLHVTLVRRIQIVINIARRRQNLSAPPVRYIENCVKFLEGILTNDDIPPAIQQRLLLQSNSRYIYDTVATVLELVSLDAIVVDEAMLSTFVTTMEGLAVVARFVHAELWEGSAPPSGHTRSADARVHHWAGKKKVEAASGTPCRSIRVDIMAPKKAKHCMNYTCRTCSCLSHSYFVLPSTKRLLVSSR</sequence>
<feature type="region of interest" description="Disordered" evidence="1">
    <location>
        <begin position="1"/>
        <end position="22"/>
    </location>
</feature>
<gene>
    <name evidence="2" type="ORF">BDV98DRAFT_344389</name>
</gene>
<proteinExistence type="predicted"/>
<dbReference type="Proteomes" id="UP000305067">
    <property type="component" value="Unassembled WGS sequence"/>
</dbReference>
<name>A0A5C3Q1G4_9AGAR</name>